<evidence type="ECO:0000313" key="3">
    <source>
        <dbReference type="EMBL" id="KXV19569.1"/>
    </source>
</evidence>
<gene>
    <name evidence="3" type="ORF">AD933_01605</name>
</gene>
<dbReference type="EMBL" id="LHZF01000111">
    <property type="protein sequence ID" value="KXV19569.1"/>
    <property type="molecule type" value="Genomic_DNA"/>
</dbReference>
<comment type="caution">
    <text evidence="3">The sequence shown here is derived from an EMBL/GenBank/DDBJ whole genome shotgun (WGS) entry which is preliminary data.</text>
</comment>
<protein>
    <recommendedName>
        <fullName evidence="2">Anti-sigma factor NepR domain-containing protein</fullName>
    </recommendedName>
</protein>
<feature type="region of interest" description="Disordered" evidence="1">
    <location>
        <begin position="100"/>
        <end position="121"/>
    </location>
</feature>
<dbReference type="Proteomes" id="UP000075526">
    <property type="component" value="Unassembled WGS sequence"/>
</dbReference>
<evidence type="ECO:0000259" key="2">
    <source>
        <dbReference type="Pfam" id="PF18557"/>
    </source>
</evidence>
<dbReference type="InterPro" id="IPR041649">
    <property type="entry name" value="NepR"/>
</dbReference>
<dbReference type="Pfam" id="PF18557">
    <property type="entry name" value="NepR"/>
    <property type="match status" value="1"/>
</dbReference>
<sequence length="121" mass="13388">MASGLSPHTRRSDRMTTTGRGTAPRPPAPADDAGFATLWSALRRQNLPVVGDPIKMQWEGSDMHKYSDENFLASWLKRALRARFGAVVKEPVPDTLLSLLSEAPESEKPEHQADSALLRHE</sequence>
<reference evidence="3 4" key="1">
    <citation type="submission" date="2015-06" db="EMBL/GenBank/DDBJ databases">
        <title>Improved classification and identification of acetic acid bacteria using matrix-assisted laser desorption/ionization time-of-flight mass spectrometry; Gluconobacter nephelii and Gluconobacter uchimurae are later heterotypic synonyms of Gluconobacter japonicus and Gluconobacter oxydans, respectively.</title>
        <authorList>
            <person name="Li L."/>
            <person name="Cleenwerck I."/>
            <person name="De Vuyst L."/>
            <person name="Vandamme P."/>
        </authorList>
    </citation>
    <scope>NUCLEOTIDE SEQUENCE [LARGE SCALE GENOMIC DNA]</scope>
    <source>
        <strain evidence="3 4">LMG 1552</strain>
    </source>
</reference>
<organism evidence="3 4">
    <name type="scientific">Acetobacter malorum</name>
    <dbReference type="NCBI Taxonomy" id="178901"/>
    <lineage>
        <taxon>Bacteria</taxon>
        <taxon>Pseudomonadati</taxon>
        <taxon>Pseudomonadota</taxon>
        <taxon>Alphaproteobacteria</taxon>
        <taxon>Acetobacterales</taxon>
        <taxon>Acetobacteraceae</taxon>
        <taxon>Acetobacter</taxon>
    </lineage>
</organism>
<proteinExistence type="predicted"/>
<dbReference type="PATRIC" id="fig|178901.13.peg.868"/>
<evidence type="ECO:0000256" key="1">
    <source>
        <dbReference type="SAM" id="MobiDB-lite"/>
    </source>
</evidence>
<feature type="domain" description="Anti-sigma factor NepR" evidence="2">
    <location>
        <begin position="76"/>
        <end position="103"/>
    </location>
</feature>
<feature type="compositionally biased region" description="Basic and acidic residues" evidence="1">
    <location>
        <begin position="105"/>
        <end position="121"/>
    </location>
</feature>
<dbReference type="AlphaFoldDB" id="A0A149RZ29"/>
<accession>A0A149RZ29</accession>
<name>A0A149RZ29_9PROT</name>
<evidence type="ECO:0000313" key="4">
    <source>
        <dbReference type="Proteomes" id="UP000075526"/>
    </source>
</evidence>
<feature type="region of interest" description="Disordered" evidence="1">
    <location>
        <begin position="1"/>
        <end position="34"/>
    </location>
</feature>